<name>A0A6H9WWI9_9MICO</name>
<dbReference type="GO" id="GO:0003723">
    <property type="term" value="F:RNA binding"/>
    <property type="evidence" value="ECO:0007669"/>
    <property type="project" value="InterPro"/>
</dbReference>
<dbReference type="PROSITE" id="PS00902">
    <property type="entry name" value="GLUTAMATE_5_KINASE"/>
    <property type="match status" value="1"/>
</dbReference>
<comment type="caution">
    <text evidence="10">The sequence shown here is derived from an EMBL/GenBank/DDBJ whole genome shotgun (WGS) entry which is preliminary data.</text>
</comment>
<dbReference type="SUPFAM" id="SSF53633">
    <property type="entry name" value="Carbamate kinase-like"/>
    <property type="match status" value="1"/>
</dbReference>
<gene>
    <name evidence="8" type="primary">proB</name>
    <name evidence="10" type="ORF">F8O04_07060</name>
</gene>
<dbReference type="FunFam" id="3.40.1160.10:FF:000018">
    <property type="entry name" value="Glutamate 5-kinase"/>
    <property type="match status" value="1"/>
</dbReference>
<evidence type="ECO:0000256" key="1">
    <source>
        <dbReference type="ARBA" id="ARBA00022490"/>
    </source>
</evidence>
<dbReference type="Pfam" id="PF00696">
    <property type="entry name" value="AA_kinase"/>
    <property type="match status" value="1"/>
</dbReference>
<dbReference type="InterPro" id="IPR011529">
    <property type="entry name" value="Glu_5kinase"/>
</dbReference>
<evidence type="ECO:0000256" key="4">
    <source>
        <dbReference type="ARBA" id="ARBA00022679"/>
    </source>
</evidence>
<comment type="function">
    <text evidence="8">Catalyzes the transfer of a phosphate group to glutamate to form L-glutamate 5-phosphate.</text>
</comment>
<dbReference type="SUPFAM" id="SSF88697">
    <property type="entry name" value="PUA domain-like"/>
    <property type="match status" value="1"/>
</dbReference>
<organism evidence="10 11">
    <name type="scientific">Pseudoclavibacter endophyticus</name>
    <dbReference type="NCBI Taxonomy" id="1778590"/>
    <lineage>
        <taxon>Bacteria</taxon>
        <taxon>Bacillati</taxon>
        <taxon>Actinomycetota</taxon>
        <taxon>Actinomycetes</taxon>
        <taxon>Micrococcales</taxon>
        <taxon>Microbacteriaceae</taxon>
        <taxon>Pseudoclavibacter</taxon>
    </lineage>
</organism>
<feature type="binding site" evidence="8">
    <location>
        <begin position="176"/>
        <end position="177"/>
    </location>
    <ligand>
        <name>ATP</name>
        <dbReference type="ChEBI" id="CHEBI:30616"/>
    </ligand>
</feature>
<dbReference type="CDD" id="cd21157">
    <property type="entry name" value="PUA_G5K"/>
    <property type="match status" value="1"/>
</dbReference>
<dbReference type="NCBIfam" id="TIGR01027">
    <property type="entry name" value="proB"/>
    <property type="match status" value="1"/>
</dbReference>
<accession>A0A6H9WWI9</accession>
<keyword evidence="7 8" id="KW-0067">ATP-binding</keyword>
<dbReference type="PIRSF" id="PIRSF000729">
    <property type="entry name" value="GK"/>
    <property type="match status" value="1"/>
</dbReference>
<evidence type="ECO:0000256" key="6">
    <source>
        <dbReference type="ARBA" id="ARBA00022777"/>
    </source>
</evidence>
<keyword evidence="3 8" id="KW-0641">Proline biosynthesis</keyword>
<evidence type="ECO:0000313" key="11">
    <source>
        <dbReference type="Proteomes" id="UP000431744"/>
    </source>
</evidence>
<dbReference type="EMBL" id="WBJY01000001">
    <property type="protein sequence ID" value="KAB1650550.1"/>
    <property type="molecule type" value="Genomic_DNA"/>
</dbReference>
<dbReference type="InterPro" id="IPR001057">
    <property type="entry name" value="Glu/AcGlu_kinase"/>
</dbReference>
<keyword evidence="11" id="KW-1185">Reference proteome</keyword>
<dbReference type="EC" id="2.7.2.11" evidence="8"/>
<evidence type="ECO:0000256" key="2">
    <source>
        <dbReference type="ARBA" id="ARBA00022605"/>
    </source>
</evidence>
<protein>
    <recommendedName>
        <fullName evidence="8">Glutamate 5-kinase</fullName>
        <ecNumber evidence="8">2.7.2.11</ecNumber>
    </recommendedName>
    <alternativeName>
        <fullName evidence="8">Gamma-glutamyl kinase</fullName>
        <shortName evidence="8">GK</shortName>
    </alternativeName>
</protein>
<feature type="binding site" evidence="8">
    <location>
        <position position="144"/>
    </location>
    <ligand>
        <name>substrate</name>
    </ligand>
</feature>
<dbReference type="Pfam" id="PF01472">
    <property type="entry name" value="PUA"/>
    <property type="match status" value="1"/>
</dbReference>
<dbReference type="InterPro" id="IPR001048">
    <property type="entry name" value="Asp/Glu/Uridylate_kinase"/>
</dbReference>
<comment type="similarity">
    <text evidence="8">Belongs to the glutamate 5-kinase family.</text>
</comment>
<evidence type="ECO:0000256" key="8">
    <source>
        <dbReference type="HAMAP-Rule" id="MF_00456"/>
    </source>
</evidence>
<sequence>MLRTAAELSTARRVVVKVGSSSLTGPDGSLAVDRLIAVSDALAERRVAGQEIVLVTSGAVAAGRGPLGLSGRPRDTPEAQAAASVGQGLLIAHYTEAFAAHGVPVGQVLLTAEDTIRRSRYRNAVRAFERLIAAGVVPVINENDAVAPDELTFGDNDRLAALVAQLVRADALVLLTDVDGLYDGPPGRPGARHIPVVESVDALEGVEVTGTGSRVGTGGMITKLQSASMATSSGIPVLLTTAANVRAAFAGTAKGTWFHATRKRASRRQVWLEHAARGNGKLVLDDGAVRAIVDGTASLLAAGIVRVEGDFRAGEPVELVDVQGAVVARGIVAFDAAELPEMLGRSTRELRAELGDRFEREVVHRDDLAVVRRRTDAAR</sequence>
<dbReference type="InterPro" id="IPR041739">
    <property type="entry name" value="G5K_ProB"/>
</dbReference>
<evidence type="ECO:0000259" key="9">
    <source>
        <dbReference type="SMART" id="SM00359"/>
    </source>
</evidence>
<comment type="catalytic activity">
    <reaction evidence="8">
        <text>L-glutamate + ATP = L-glutamyl 5-phosphate + ADP</text>
        <dbReference type="Rhea" id="RHEA:14877"/>
        <dbReference type="ChEBI" id="CHEBI:29985"/>
        <dbReference type="ChEBI" id="CHEBI:30616"/>
        <dbReference type="ChEBI" id="CHEBI:58274"/>
        <dbReference type="ChEBI" id="CHEBI:456216"/>
        <dbReference type="EC" id="2.7.2.11"/>
    </reaction>
</comment>
<dbReference type="GO" id="GO:0004349">
    <property type="term" value="F:glutamate 5-kinase activity"/>
    <property type="evidence" value="ECO:0007669"/>
    <property type="project" value="UniProtKB-UniRule"/>
</dbReference>
<dbReference type="Gene3D" id="2.30.130.10">
    <property type="entry name" value="PUA domain"/>
    <property type="match status" value="1"/>
</dbReference>
<dbReference type="InterPro" id="IPR036974">
    <property type="entry name" value="PUA_sf"/>
</dbReference>
<dbReference type="InterPro" id="IPR036393">
    <property type="entry name" value="AceGlu_kinase-like_sf"/>
</dbReference>
<keyword evidence="4 8" id="KW-0808">Transferase</keyword>
<dbReference type="PANTHER" id="PTHR43654">
    <property type="entry name" value="GLUTAMATE 5-KINASE"/>
    <property type="match status" value="1"/>
</dbReference>
<dbReference type="GO" id="GO:0005829">
    <property type="term" value="C:cytosol"/>
    <property type="evidence" value="ECO:0007669"/>
    <property type="project" value="TreeGrafter"/>
</dbReference>
<dbReference type="InterPro" id="IPR002478">
    <property type="entry name" value="PUA"/>
</dbReference>
<dbReference type="PANTHER" id="PTHR43654:SF1">
    <property type="entry name" value="ISOPENTENYL PHOSPHATE KINASE"/>
    <property type="match status" value="1"/>
</dbReference>
<dbReference type="SMART" id="SM00359">
    <property type="entry name" value="PUA"/>
    <property type="match status" value="1"/>
</dbReference>
<feature type="domain" description="PUA" evidence="9">
    <location>
        <begin position="280"/>
        <end position="359"/>
    </location>
</feature>
<dbReference type="AlphaFoldDB" id="A0A6H9WWI9"/>
<dbReference type="RefSeq" id="WP_158029142.1">
    <property type="nucleotide sequence ID" value="NZ_BMHG01000001.1"/>
</dbReference>
<evidence type="ECO:0000256" key="7">
    <source>
        <dbReference type="ARBA" id="ARBA00022840"/>
    </source>
</evidence>
<dbReference type="GO" id="GO:0055129">
    <property type="term" value="P:L-proline biosynthetic process"/>
    <property type="evidence" value="ECO:0007669"/>
    <property type="project" value="UniProtKB-UniRule"/>
</dbReference>
<comment type="pathway">
    <text evidence="8">Amino-acid biosynthesis; L-proline biosynthesis; L-glutamate 5-semialdehyde from L-glutamate: step 1/2.</text>
</comment>
<dbReference type="CDD" id="cd04242">
    <property type="entry name" value="AAK_G5K_ProB"/>
    <property type="match status" value="1"/>
</dbReference>
<comment type="subcellular location">
    <subcellularLocation>
        <location evidence="8">Cytoplasm</location>
    </subcellularLocation>
</comment>
<dbReference type="OrthoDB" id="9804434at2"/>
<dbReference type="InterPro" id="IPR019797">
    <property type="entry name" value="Glutamate_5-kinase_CS"/>
</dbReference>
<dbReference type="InterPro" id="IPR005715">
    <property type="entry name" value="Glu_5kinase/COase_Synthase"/>
</dbReference>
<feature type="binding site" evidence="8">
    <location>
        <position position="156"/>
    </location>
    <ligand>
        <name>substrate</name>
    </ligand>
</feature>
<keyword evidence="6 8" id="KW-0418">Kinase</keyword>
<evidence type="ECO:0000256" key="3">
    <source>
        <dbReference type="ARBA" id="ARBA00022650"/>
    </source>
</evidence>
<dbReference type="UniPathway" id="UPA00098">
    <property type="reaction ID" value="UER00359"/>
</dbReference>
<dbReference type="Gene3D" id="3.40.1160.10">
    <property type="entry name" value="Acetylglutamate kinase-like"/>
    <property type="match status" value="1"/>
</dbReference>
<dbReference type="InterPro" id="IPR015947">
    <property type="entry name" value="PUA-like_sf"/>
</dbReference>
<dbReference type="PROSITE" id="PS50890">
    <property type="entry name" value="PUA"/>
    <property type="match status" value="1"/>
</dbReference>
<feature type="binding site" evidence="8">
    <location>
        <position position="57"/>
    </location>
    <ligand>
        <name>substrate</name>
    </ligand>
</feature>
<evidence type="ECO:0000313" key="10">
    <source>
        <dbReference type="EMBL" id="KAB1650550.1"/>
    </source>
</evidence>
<reference evidence="10 11" key="1">
    <citation type="submission" date="2019-09" db="EMBL/GenBank/DDBJ databases">
        <title>Phylogeny of genus Pseudoclavibacter and closely related genus.</title>
        <authorList>
            <person name="Li Y."/>
        </authorList>
    </citation>
    <scope>NUCLEOTIDE SEQUENCE [LARGE SCALE GENOMIC DNA]</scope>
    <source>
        <strain evidence="10 11">EGI 60007</strain>
    </source>
</reference>
<keyword evidence="5 8" id="KW-0547">Nucleotide-binding</keyword>
<feature type="binding site" evidence="8">
    <location>
        <begin position="217"/>
        <end position="223"/>
    </location>
    <ligand>
        <name>ATP</name>
        <dbReference type="ChEBI" id="CHEBI:30616"/>
    </ligand>
</feature>
<proteinExistence type="inferred from homology"/>
<keyword evidence="2 8" id="KW-0028">Amino-acid biosynthesis</keyword>
<dbReference type="PRINTS" id="PR00474">
    <property type="entry name" value="GLU5KINASE"/>
</dbReference>
<dbReference type="HAMAP" id="MF_00456">
    <property type="entry name" value="ProB"/>
    <property type="match status" value="1"/>
</dbReference>
<feature type="binding site" evidence="8">
    <location>
        <position position="17"/>
    </location>
    <ligand>
        <name>ATP</name>
        <dbReference type="ChEBI" id="CHEBI:30616"/>
    </ligand>
</feature>
<dbReference type="Proteomes" id="UP000431744">
    <property type="component" value="Unassembled WGS sequence"/>
</dbReference>
<keyword evidence="1 8" id="KW-0963">Cytoplasm</keyword>
<evidence type="ECO:0000256" key="5">
    <source>
        <dbReference type="ARBA" id="ARBA00022741"/>
    </source>
</evidence>
<dbReference type="GO" id="GO:0005524">
    <property type="term" value="F:ATP binding"/>
    <property type="evidence" value="ECO:0007669"/>
    <property type="project" value="UniProtKB-KW"/>
</dbReference>